<accession>A0A0N4WI07</accession>
<dbReference type="PANTHER" id="PTHR22718:SF11">
    <property type="entry name" value="7TM GPCR SERPENTINE RECEPTOR CLASS X (SRX) DOMAIN-CONTAINING PROTEIN"/>
    <property type="match status" value="1"/>
</dbReference>
<dbReference type="Pfam" id="PF10328">
    <property type="entry name" value="7TM_GPCR_Srx"/>
    <property type="match status" value="1"/>
</dbReference>
<feature type="transmembrane region" description="Helical" evidence="1">
    <location>
        <begin position="220"/>
        <end position="241"/>
    </location>
</feature>
<evidence type="ECO:0000313" key="3">
    <source>
        <dbReference type="EMBL" id="VDO40485.1"/>
    </source>
</evidence>
<keyword evidence="4" id="KW-1185">Reference proteome</keyword>
<protein>
    <submittedName>
        <fullName evidence="5">7TM_GPCR_Srx domain-containing protein</fullName>
    </submittedName>
</protein>
<dbReference type="OMA" id="LHAFFIG"/>
<dbReference type="PANTHER" id="PTHR22718">
    <property type="entry name" value="SERPENTINE RECEPTOR, CLASS X"/>
    <property type="match status" value="1"/>
</dbReference>
<feature type="transmembrane region" description="Helical" evidence="1">
    <location>
        <begin position="181"/>
        <end position="199"/>
    </location>
</feature>
<sequence length="312" mass="35306">MDIIRLIIGFFFNLEVWIVLLMNIFVFVCMIKGRLFWIEDNPVYVLVGFSILCETCQVLLHAFFIGPSFVRGDFLFGGLDTASVISIDTLFISFWYMGSLVQILLAINRLAVVYFPSEAFFTHRRVLVLIAFCCMATVGITMYTQFILPCCRIVPNPKIYSYSYSAVSNQTYNFAMAHVDIPLFLTTSALAGISYFAFFKHIIDTGGGAGSKGLKYALQFLLMFLTYTISWLAFFLFPIMGVQTSEAYVPTAVTLVANCGTNSVVYLVVNREVRYAANQFLSAVGFSHARKVIRKEKFMTPNKVHPRNLEKF</sequence>
<feature type="transmembrane region" description="Helical" evidence="1">
    <location>
        <begin position="247"/>
        <end position="269"/>
    </location>
</feature>
<feature type="domain" description="7TM GPCR serpentine receptor class x (Srx)" evidence="2">
    <location>
        <begin position="21"/>
        <end position="187"/>
    </location>
</feature>
<feature type="transmembrane region" description="Helical" evidence="1">
    <location>
        <begin position="126"/>
        <end position="148"/>
    </location>
</feature>
<name>A0A0N4WI07_HAEPC</name>
<dbReference type="STRING" id="6290.A0A0N4WI07"/>
<feature type="transmembrane region" description="Helical" evidence="1">
    <location>
        <begin position="6"/>
        <end position="31"/>
    </location>
</feature>
<evidence type="ECO:0000313" key="5">
    <source>
        <dbReference type="WBParaSite" id="HPLM_0001055801-mRNA-1"/>
    </source>
</evidence>
<reference evidence="3 4" key="2">
    <citation type="submission" date="2018-11" db="EMBL/GenBank/DDBJ databases">
        <authorList>
            <consortium name="Pathogen Informatics"/>
        </authorList>
    </citation>
    <scope>NUCLEOTIDE SEQUENCE [LARGE SCALE GENOMIC DNA]</scope>
    <source>
        <strain evidence="3 4">MHpl1</strain>
    </source>
</reference>
<keyword evidence="1" id="KW-0472">Membrane</keyword>
<keyword evidence="1" id="KW-0812">Transmembrane</keyword>
<keyword evidence="1" id="KW-1133">Transmembrane helix</keyword>
<dbReference type="OrthoDB" id="5852115at2759"/>
<dbReference type="EMBL" id="UZAF01017328">
    <property type="protein sequence ID" value="VDO40485.1"/>
    <property type="molecule type" value="Genomic_DNA"/>
</dbReference>
<dbReference type="InterPro" id="IPR019430">
    <property type="entry name" value="7TM_GPCR_serpentine_rcpt_Srx"/>
</dbReference>
<dbReference type="Proteomes" id="UP000268014">
    <property type="component" value="Unassembled WGS sequence"/>
</dbReference>
<proteinExistence type="predicted"/>
<organism evidence="5">
    <name type="scientific">Haemonchus placei</name>
    <name type="common">Barber's pole worm</name>
    <dbReference type="NCBI Taxonomy" id="6290"/>
    <lineage>
        <taxon>Eukaryota</taxon>
        <taxon>Metazoa</taxon>
        <taxon>Ecdysozoa</taxon>
        <taxon>Nematoda</taxon>
        <taxon>Chromadorea</taxon>
        <taxon>Rhabditida</taxon>
        <taxon>Rhabditina</taxon>
        <taxon>Rhabditomorpha</taxon>
        <taxon>Strongyloidea</taxon>
        <taxon>Trichostrongylidae</taxon>
        <taxon>Haemonchus</taxon>
    </lineage>
</organism>
<dbReference type="Gene3D" id="1.20.1070.10">
    <property type="entry name" value="Rhodopsin 7-helix transmembrane proteins"/>
    <property type="match status" value="1"/>
</dbReference>
<feature type="transmembrane region" description="Helical" evidence="1">
    <location>
        <begin position="84"/>
        <end position="105"/>
    </location>
</feature>
<dbReference type="SUPFAM" id="SSF81321">
    <property type="entry name" value="Family A G protein-coupled receptor-like"/>
    <property type="match status" value="1"/>
</dbReference>
<evidence type="ECO:0000259" key="2">
    <source>
        <dbReference type="Pfam" id="PF10328"/>
    </source>
</evidence>
<feature type="transmembrane region" description="Helical" evidence="1">
    <location>
        <begin position="43"/>
        <end position="64"/>
    </location>
</feature>
<evidence type="ECO:0000256" key="1">
    <source>
        <dbReference type="SAM" id="Phobius"/>
    </source>
</evidence>
<dbReference type="WBParaSite" id="HPLM_0001055801-mRNA-1">
    <property type="protein sequence ID" value="HPLM_0001055801-mRNA-1"/>
    <property type="gene ID" value="HPLM_0001055801"/>
</dbReference>
<reference evidence="5" key="1">
    <citation type="submission" date="2017-02" db="UniProtKB">
        <authorList>
            <consortium name="WormBaseParasite"/>
        </authorList>
    </citation>
    <scope>IDENTIFICATION</scope>
</reference>
<dbReference type="AlphaFoldDB" id="A0A0N4WI07"/>
<evidence type="ECO:0000313" key="4">
    <source>
        <dbReference type="Proteomes" id="UP000268014"/>
    </source>
</evidence>
<gene>
    <name evidence="3" type="ORF">HPLM_LOCUS10550</name>
</gene>